<dbReference type="Gene3D" id="4.10.280.10">
    <property type="entry name" value="Helix-loop-helix DNA-binding domain"/>
    <property type="match status" value="1"/>
</dbReference>
<dbReference type="STRING" id="494026.PGLA_01180"/>
<dbReference type="AlphaFoldDB" id="A0A168NQT3"/>
<dbReference type="SUPFAM" id="SSF140500">
    <property type="entry name" value="BAS1536-like"/>
    <property type="match status" value="1"/>
</dbReference>
<evidence type="ECO:0000313" key="2">
    <source>
        <dbReference type="Proteomes" id="UP000076967"/>
    </source>
</evidence>
<sequence>MEGFDLFFAADYEIPKYRGGYISEGKIGKWPSKTIESSNREFTLEDEIRLLRSKMEQIFIQEQSFTSEIVIEISSLLDLKINEYMKSFPTKK</sequence>
<dbReference type="InterPro" id="IPR036638">
    <property type="entry name" value="HLH_DNA-bd_sf"/>
</dbReference>
<evidence type="ECO:0000313" key="1">
    <source>
        <dbReference type="EMBL" id="OAB46040.1"/>
    </source>
</evidence>
<comment type="caution">
    <text evidence="1">The sequence shown here is derived from an EMBL/GenBank/DDBJ whole genome shotgun (WGS) entry which is preliminary data.</text>
</comment>
<proteinExistence type="predicted"/>
<protein>
    <submittedName>
        <fullName evidence="1">Sporulation protein Spo0E</fullName>
    </submittedName>
</protein>
<dbReference type="InterPro" id="IPR018540">
    <property type="entry name" value="Spo0E-like"/>
</dbReference>
<keyword evidence="2" id="KW-1185">Reference proteome</keyword>
<organism evidence="1 2">
    <name type="scientific">Paenibacillus glacialis</name>
    <dbReference type="NCBI Taxonomy" id="494026"/>
    <lineage>
        <taxon>Bacteria</taxon>
        <taxon>Bacillati</taxon>
        <taxon>Bacillota</taxon>
        <taxon>Bacilli</taxon>
        <taxon>Bacillales</taxon>
        <taxon>Paenibacillaceae</taxon>
        <taxon>Paenibacillus</taxon>
    </lineage>
</organism>
<name>A0A168NQT3_9BACL</name>
<dbReference type="GO" id="GO:0043937">
    <property type="term" value="P:regulation of sporulation"/>
    <property type="evidence" value="ECO:0007669"/>
    <property type="project" value="InterPro"/>
</dbReference>
<dbReference type="EMBL" id="LVJH01000002">
    <property type="protein sequence ID" value="OAB46040.1"/>
    <property type="molecule type" value="Genomic_DNA"/>
</dbReference>
<dbReference type="InterPro" id="IPR037208">
    <property type="entry name" value="Spo0E-like_sf"/>
</dbReference>
<dbReference type="Proteomes" id="UP000076967">
    <property type="component" value="Unassembled WGS sequence"/>
</dbReference>
<accession>A0A168NQT3</accession>
<dbReference type="GO" id="GO:0046983">
    <property type="term" value="F:protein dimerization activity"/>
    <property type="evidence" value="ECO:0007669"/>
    <property type="project" value="InterPro"/>
</dbReference>
<dbReference type="Pfam" id="PF09388">
    <property type="entry name" value="SpoOE-like"/>
    <property type="match status" value="1"/>
</dbReference>
<reference evidence="1 2" key="1">
    <citation type="submission" date="2016-03" db="EMBL/GenBank/DDBJ databases">
        <title>Draft genome sequence of Paenibacillus glacialis DSM 22343.</title>
        <authorList>
            <person name="Shin S.-K."/>
            <person name="Yi H."/>
        </authorList>
    </citation>
    <scope>NUCLEOTIDE SEQUENCE [LARGE SCALE GENOMIC DNA]</scope>
    <source>
        <strain evidence="1 2">DSM 22343</strain>
    </source>
</reference>
<dbReference type="OrthoDB" id="2666800at2"/>
<gene>
    <name evidence="1" type="ORF">PGLA_01180</name>
</gene>